<dbReference type="STRING" id="31234.E3NV95"/>
<dbReference type="Proteomes" id="UP000008281">
    <property type="component" value="Unassembled WGS sequence"/>
</dbReference>
<dbReference type="OrthoDB" id="16262at2759"/>
<dbReference type="AlphaFoldDB" id="E3NV95"/>
<evidence type="ECO:0000313" key="1">
    <source>
        <dbReference type="EMBL" id="EFO97592.1"/>
    </source>
</evidence>
<dbReference type="HOGENOM" id="CLU_3144264_0_0_1"/>
<dbReference type="EMBL" id="DS270863">
    <property type="protein sequence ID" value="EFO97592.1"/>
    <property type="molecule type" value="Genomic_DNA"/>
</dbReference>
<reference evidence="1" key="1">
    <citation type="submission" date="2007-07" db="EMBL/GenBank/DDBJ databases">
        <title>PCAP assembly of the Caenorhabditis remanei genome.</title>
        <authorList>
            <consortium name="The Caenorhabditis remanei Sequencing Consortium"/>
            <person name="Wilson R.K."/>
        </authorList>
    </citation>
    <scope>NUCLEOTIDE SEQUENCE [LARGE SCALE GENOMIC DNA]</scope>
    <source>
        <strain evidence="1">PB4641</strain>
    </source>
</reference>
<dbReference type="eggNOG" id="KOG1185">
    <property type="taxonomic scope" value="Eukaryota"/>
</dbReference>
<organism evidence="2">
    <name type="scientific">Caenorhabditis remanei</name>
    <name type="common">Caenorhabditis vulgaris</name>
    <dbReference type="NCBI Taxonomy" id="31234"/>
    <lineage>
        <taxon>Eukaryota</taxon>
        <taxon>Metazoa</taxon>
        <taxon>Ecdysozoa</taxon>
        <taxon>Nematoda</taxon>
        <taxon>Chromadorea</taxon>
        <taxon>Rhabditida</taxon>
        <taxon>Rhabditina</taxon>
        <taxon>Rhabditomorpha</taxon>
        <taxon>Rhabditoidea</taxon>
        <taxon>Rhabditidae</taxon>
        <taxon>Peloderinae</taxon>
        <taxon>Caenorhabditis</taxon>
    </lineage>
</organism>
<gene>
    <name evidence="1" type="ORF">CRE_22262</name>
</gene>
<evidence type="ECO:0000313" key="2">
    <source>
        <dbReference type="Proteomes" id="UP000008281"/>
    </source>
</evidence>
<name>E3NV95_CAERE</name>
<accession>E3NV95</accession>
<protein>
    <submittedName>
        <fullName evidence="1">Uncharacterized protein</fullName>
    </submittedName>
</protein>
<keyword evidence="2" id="KW-1185">Reference proteome</keyword>
<proteinExistence type="predicted"/>
<sequence length="49" mass="5288">MGRNNDETNAHDARKVLDEALAVCRSGEQSALVNVLIGKTDFREGSISV</sequence>
<dbReference type="InParanoid" id="E3NV95"/>